<dbReference type="InterPro" id="IPR013128">
    <property type="entry name" value="Peptidase_C1A"/>
</dbReference>
<dbReference type="SUPFAM" id="SSF54001">
    <property type="entry name" value="Cysteine proteinases"/>
    <property type="match status" value="1"/>
</dbReference>
<dbReference type="InterPro" id="IPR000668">
    <property type="entry name" value="Peptidase_C1A_C"/>
</dbReference>
<keyword evidence="7" id="KW-1185">Reference proteome</keyword>
<dbReference type="InterPro" id="IPR025661">
    <property type="entry name" value="Pept_asp_AS"/>
</dbReference>
<evidence type="ECO:0000256" key="1">
    <source>
        <dbReference type="ARBA" id="ARBA00008455"/>
    </source>
</evidence>
<dbReference type="PRINTS" id="PR00705">
    <property type="entry name" value="PAPAIN"/>
</dbReference>
<organism evidence="6 7">
    <name type="scientific">Centaurea solstitialis</name>
    <name type="common">yellow star-thistle</name>
    <dbReference type="NCBI Taxonomy" id="347529"/>
    <lineage>
        <taxon>Eukaryota</taxon>
        <taxon>Viridiplantae</taxon>
        <taxon>Streptophyta</taxon>
        <taxon>Embryophyta</taxon>
        <taxon>Tracheophyta</taxon>
        <taxon>Spermatophyta</taxon>
        <taxon>Magnoliopsida</taxon>
        <taxon>eudicotyledons</taxon>
        <taxon>Gunneridae</taxon>
        <taxon>Pentapetalae</taxon>
        <taxon>asterids</taxon>
        <taxon>campanulids</taxon>
        <taxon>Asterales</taxon>
        <taxon>Asteraceae</taxon>
        <taxon>Carduoideae</taxon>
        <taxon>Cardueae</taxon>
        <taxon>Centaureinae</taxon>
        <taxon>Centaurea</taxon>
    </lineage>
</organism>
<dbReference type="SMART" id="SM00848">
    <property type="entry name" value="Inhibitor_I29"/>
    <property type="match status" value="1"/>
</dbReference>
<name>A0AA38TH35_9ASTR</name>
<dbReference type="PROSITE" id="PS00640">
    <property type="entry name" value="THIOL_PROTEASE_ASN"/>
    <property type="match status" value="1"/>
</dbReference>
<dbReference type="EMBL" id="JARYMX010000002">
    <property type="protein sequence ID" value="KAJ9559914.1"/>
    <property type="molecule type" value="Genomic_DNA"/>
</dbReference>
<dbReference type="InterPro" id="IPR013201">
    <property type="entry name" value="Prot_inhib_I29"/>
</dbReference>
<sequence length="367" mass="41435">MEEMKMVRLVLFSVVLVTVVGLAIAGSGFEYTEADLASGEAKWAMYERWRAHHNKPETSDDEKQRRFNIFMDRVKRVDLHNKAKKPYTMELNKMSDLTFQEMGRYYTGAKIDAEAQSRSLGARKNSSRVKRVDRHNIPPEFDWRQHKVVNPPRNQGQCGSCWAFALVSSLESTWAIQKGQLHQLSEQQLVDCWDQGEWGGCNGAAPSLALEYLAKNGGSTTQEAYPYSEPAKRGACCHEKLQNRPVIPAGYELIPIDNEQALLEAVAKQPVILNMFLYEGFFNYKEGIYTGDDCKGKDNAHAVVAVGWGVTPEGCKYWIIKNSWGENWGEKGYMKIARETGDPRGACYLTSYSSYPILEPKPKPNAV</sequence>
<feature type="domain" description="Cathepsin propeptide inhibitor" evidence="5">
    <location>
        <begin position="46"/>
        <end position="102"/>
    </location>
</feature>
<feature type="signal peptide" evidence="3">
    <location>
        <begin position="1"/>
        <end position="25"/>
    </location>
</feature>
<feature type="chain" id="PRO_5041422931" evidence="3">
    <location>
        <begin position="26"/>
        <end position="367"/>
    </location>
</feature>
<dbReference type="AlphaFoldDB" id="A0AA38TH35"/>
<feature type="domain" description="Peptidase C1A papain C-terminal" evidence="4">
    <location>
        <begin position="137"/>
        <end position="357"/>
    </location>
</feature>
<keyword evidence="2" id="KW-1015">Disulfide bond</keyword>
<dbReference type="Proteomes" id="UP001172457">
    <property type="component" value="Chromosome 2"/>
</dbReference>
<dbReference type="SMART" id="SM00645">
    <property type="entry name" value="Pept_C1"/>
    <property type="match status" value="1"/>
</dbReference>
<evidence type="ECO:0000259" key="4">
    <source>
        <dbReference type="SMART" id="SM00645"/>
    </source>
</evidence>
<evidence type="ECO:0000313" key="7">
    <source>
        <dbReference type="Proteomes" id="UP001172457"/>
    </source>
</evidence>
<dbReference type="FunFam" id="3.90.70.10:FF:000332">
    <property type="entry name" value="Cathepsin L1"/>
    <property type="match status" value="1"/>
</dbReference>
<dbReference type="PROSITE" id="PS00639">
    <property type="entry name" value="THIOL_PROTEASE_HIS"/>
    <property type="match status" value="1"/>
</dbReference>
<evidence type="ECO:0000313" key="6">
    <source>
        <dbReference type="EMBL" id="KAJ9559914.1"/>
    </source>
</evidence>
<proteinExistence type="inferred from homology"/>
<dbReference type="Pfam" id="PF00112">
    <property type="entry name" value="Peptidase_C1"/>
    <property type="match status" value="1"/>
</dbReference>
<dbReference type="InterPro" id="IPR039417">
    <property type="entry name" value="Peptidase_C1A_papain-like"/>
</dbReference>
<dbReference type="InterPro" id="IPR038765">
    <property type="entry name" value="Papain-like_cys_pep_sf"/>
</dbReference>
<dbReference type="Gene3D" id="3.90.70.10">
    <property type="entry name" value="Cysteine proteinases"/>
    <property type="match status" value="1"/>
</dbReference>
<reference evidence="6" key="1">
    <citation type="submission" date="2023-03" db="EMBL/GenBank/DDBJ databases">
        <title>Chromosome-scale reference genome and RAD-based genetic map of yellow starthistle (Centaurea solstitialis) reveal putative structural variation and QTLs associated with invader traits.</title>
        <authorList>
            <person name="Reatini B."/>
            <person name="Cang F.A."/>
            <person name="Jiang Q."/>
            <person name="Mckibben M.T.W."/>
            <person name="Barker M.S."/>
            <person name="Rieseberg L.H."/>
            <person name="Dlugosch K.M."/>
        </authorList>
    </citation>
    <scope>NUCLEOTIDE SEQUENCE</scope>
    <source>
        <strain evidence="6">CAN-66</strain>
        <tissue evidence="6">Leaf</tissue>
    </source>
</reference>
<dbReference type="CDD" id="cd02248">
    <property type="entry name" value="Peptidase_C1A"/>
    <property type="match status" value="1"/>
</dbReference>
<evidence type="ECO:0000259" key="5">
    <source>
        <dbReference type="SMART" id="SM00848"/>
    </source>
</evidence>
<comment type="caution">
    <text evidence="6">The sequence shown here is derived from an EMBL/GenBank/DDBJ whole genome shotgun (WGS) entry which is preliminary data.</text>
</comment>
<dbReference type="InterPro" id="IPR025660">
    <property type="entry name" value="Pept_his_AS"/>
</dbReference>
<gene>
    <name evidence="6" type="ORF">OSB04_005074</name>
</gene>
<protein>
    <submittedName>
        <fullName evidence="6">Uncharacterized protein</fullName>
    </submittedName>
</protein>
<dbReference type="GO" id="GO:0008234">
    <property type="term" value="F:cysteine-type peptidase activity"/>
    <property type="evidence" value="ECO:0007669"/>
    <property type="project" value="InterPro"/>
</dbReference>
<dbReference type="GO" id="GO:0006508">
    <property type="term" value="P:proteolysis"/>
    <property type="evidence" value="ECO:0007669"/>
    <property type="project" value="InterPro"/>
</dbReference>
<dbReference type="PANTHER" id="PTHR12411">
    <property type="entry name" value="CYSTEINE PROTEASE FAMILY C1-RELATED"/>
    <property type="match status" value="1"/>
</dbReference>
<evidence type="ECO:0000256" key="3">
    <source>
        <dbReference type="SAM" id="SignalP"/>
    </source>
</evidence>
<accession>A0AA38TH35</accession>
<keyword evidence="3" id="KW-0732">Signal</keyword>
<comment type="similarity">
    <text evidence="1">Belongs to the peptidase C1 family.</text>
</comment>
<dbReference type="Pfam" id="PF08246">
    <property type="entry name" value="Inhibitor_I29"/>
    <property type="match status" value="1"/>
</dbReference>
<evidence type="ECO:0000256" key="2">
    <source>
        <dbReference type="ARBA" id="ARBA00023157"/>
    </source>
</evidence>